<organism evidence="1 2">
    <name type="scientific">Paraburkholderia sabiae</name>
    <dbReference type="NCBI Taxonomy" id="273251"/>
    <lineage>
        <taxon>Bacteria</taxon>
        <taxon>Pseudomonadati</taxon>
        <taxon>Pseudomonadota</taxon>
        <taxon>Betaproteobacteria</taxon>
        <taxon>Burkholderiales</taxon>
        <taxon>Burkholderiaceae</taxon>
        <taxon>Paraburkholderia</taxon>
    </lineage>
</organism>
<evidence type="ECO:0000313" key="1">
    <source>
        <dbReference type="EMBL" id="MEM5287645.1"/>
    </source>
</evidence>
<comment type="caution">
    <text evidence="1">The sequence shown here is derived from an EMBL/GenBank/DDBJ whole genome shotgun (WGS) entry which is preliminary data.</text>
</comment>
<dbReference type="EMBL" id="JAZHGC010000014">
    <property type="protein sequence ID" value="MEM5287645.1"/>
    <property type="molecule type" value="Genomic_DNA"/>
</dbReference>
<dbReference type="Pfam" id="PF11161">
    <property type="entry name" value="DUF2944"/>
    <property type="match status" value="1"/>
</dbReference>
<gene>
    <name evidence="1" type="ORF">V4C55_18105</name>
</gene>
<dbReference type="RefSeq" id="WP_201650760.1">
    <property type="nucleotide sequence ID" value="NZ_CAJHCS010000009.1"/>
</dbReference>
<evidence type="ECO:0000313" key="2">
    <source>
        <dbReference type="Proteomes" id="UP001494588"/>
    </source>
</evidence>
<name>A0ABU9QDY8_9BURK</name>
<dbReference type="InterPro" id="IPR021332">
    <property type="entry name" value="DUF2944"/>
</dbReference>
<protein>
    <submittedName>
        <fullName evidence="1">DUF2946 family protein</fullName>
    </submittedName>
</protein>
<proteinExistence type="predicted"/>
<accession>A0ABU9QDY8</accession>
<dbReference type="Proteomes" id="UP001494588">
    <property type="component" value="Unassembled WGS sequence"/>
</dbReference>
<reference evidence="1 2" key="1">
    <citation type="submission" date="2024-01" db="EMBL/GenBank/DDBJ databases">
        <title>The diversity of rhizobia nodulating Mimosa spp. in eleven states of Brazil covering several biomes is determined by host plant, location, and edaphic factors.</title>
        <authorList>
            <person name="Rouws L."/>
            <person name="Barauna A."/>
            <person name="Beukes C."/>
            <person name="De Faria S.M."/>
            <person name="Gross E."/>
            <person name="Dos Reis Junior F.B."/>
            <person name="Simon M."/>
            <person name="Maluk M."/>
            <person name="Odee D.W."/>
            <person name="Kenicer G."/>
            <person name="Young J.P.W."/>
            <person name="Reis V.M."/>
            <person name="Zilli J."/>
            <person name="James E.K."/>
        </authorList>
    </citation>
    <scope>NUCLEOTIDE SEQUENCE [LARGE SCALE GENOMIC DNA]</scope>
    <source>
        <strain evidence="1 2">JPY77</strain>
    </source>
</reference>
<keyword evidence="2" id="KW-1185">Reference proteome</keyword>
<sequence length="200" mass="22009">MDDIVKQALAKWPNVPHCTGWLLLDRRGNWRMRDDAAQAAGAPGEPIRHTALLGFINRNYEADDAGQWFFQNGPQRVYVELGYTPFVVRLAVDDASGQLTLTDQAGSAFEPSAVYLDDEGGILFTDRSTPARVAVLHDHDLDLFSEHADLASDGRSGEFRWRDGVALNLEPVRKSEVEKRFGFIASPAARAAASSDNASH</sequence>